<protein>
    <submittedName>
        <fullName evidence="2">N-acetyltransferase</fullName>
    </submittedName>
</protein>
<dbReference type="InterPro" id="IPR016181">
    <property type="entry name" value="Acyl_CoA_acyltransferase"/>
</dbReference>
<dbReference type="InterPro" id="IPR000182">
    <property type="entry name" value="GNAT_dom"/>
</dbReference>
<evidence type="ECO:0000259" key="1">
    <source>
        <dbReference type="PROSITE" id="PS51186"/>
    </source>
</evidence>
<evidence type="ECO:0000313" key="2">
    <source>
        <dbReference type="EMBL" id="GHA16816.1"/>
    </source>
</evidence>
<dbReference type="PROSITE" id="PS51186">
    <property type="entry name" value="GNAT"/>
    <property type="match status" value="1"/>
</dbReference>
<accession>A0A918RZ06</accession>
<comment type="caution">
    <text evidence="2">The sequence shown here is derived from an EMBL/GenBank/DDBJ whole genome shotgun (WGS) entry which is preliminary data.</text>
</comment>
<dbReference type="GO" id="GO:0016747">
    <property type="term" value="F:acyltransferase activity, transferring groups other than amino-acyl groups"/>
    <property type="evidence" value="ECO:0007669"/>
    <property type="project" value="InterPro"/>
</dbReference>
<dbReference type="EMBL" id="BMZE01000001">
    <property type="protein sequence ID" value="GHA16816.1"/>
    <property type="molecule type" value="Genomic_DNA"/>
</dbReference>
<evidence type="ECO:0000313" key="3">
    <source>
        <dbReference type="Proteomes" id="UP000646579"/>
    </source>
</evidence>
<dbReference type="SUPFAM" id="SSF55729">
    <property type="entry name" value="Acyl-CoA N-acyltransferases (Nat)"/>
    <property type="match status" value="1"/>
</dbReference>
<sequence>MPDYRIDPFPPEIAMRGLWRRAWGEEGPERFADILERSLVHVGAFEGDELIGFVNVAWDGGQHAFLLDTCVLPVFRRRGVATKLVNLATDAARSRGVTWLHVDFEPHLTAFYRVCGFSATAAGLIRLKG</sequence>
<proteinExistence type="predicted"/>
<dbReference type="RefSeq" id="WP_189423962.1">
    <property type="nucleotide sequence ID" value="NZ_BMZE01000001.1"/>
</dbReference>
<gene>
    <name evidence="2" type="ORF">GCM10007989_09970</name>
</gene>
<dbReference type="Gene3D" id="3.40.630.30">
    <property type="match status" value="1"/>
</dbReference>
<reference evidence="2" key="2">
    <citation type="submission" date="2020-09" db="EMBL/GenBank/DDBJ databases">
        <authorList>
            <person name="Sun Q."/>
            <person name="Kim S."/>
        </authorList>
    </citation>
    <scope>NUCLEOTIDE SEQUENCE</scope>
    <source>
        <strain evidence="2">KCTC 32437</strain>
    </source>
</reference>
<feature type="domain" description="N-acetyltransferase" evidence="1">
    <location>
        <begin position="2"/>
        <end position="129"/>
    </location>
</feature>
<dbReference type="AlphaFoldDB" id="A0A918RZ06"/>
<name>A0A918RZ06_9HYPH</name>
<dbReference type="Pfam" id="PF00583">
    <property type="entry name" value="Acetyltransf_1"/>
    <property type="match status" value="1"/>
</dbReference>
<dbReference type="Proteomes" id="UP000646579">
    <property type="component" value="Unassembled WGS sequence"/>
</dbReference>
<dbReference type="CDD" id="cd04301">
    <property type="entry name" value="NAT_SF"/>
    <property type="match status" value="1"/>
</dbReference>
<organism evidence="2 3">
    <name type="scientific">Devosia pacifica</name>
    <dbReference type="NCBI Taxonomy" id="1335967"/>
    <lineage>
        <taxon>Bacteria</taxon>
        <taxon>Pseudomonadati</taxon>
        <taxon>Pseudomonadota</taxon>
        <taxon>Alphaproteobacteria</taxon>
        <taxon>Hyphomicrobiales</taxon>
        <taxon>Devosiaceae</taxon>
        <taxon>Devosia</taxon>
    </lineage>
</organism>
<reference evidence="2" key="1">
    <citation type="journal article" date="2014" name="Int. J. Syst. Evol. Microbiol.">
        <title>Complete genome sequence of Corynebacterium casei LMG S-19264T (=DSM 44701T), isolated from a smear-ripened cheese.</title>
        <authorList>
            <consortium name="US DOE Joint Genome Institute (JGI-PGF)"/>
            <person name="Walter F."/>
            <person name="Albersmeier A."/>
            <person name="Kalinowski J."/>
            <person name="Ruckert C."/>
        </authorList>
    </citation>
    <scope>NUCLEOTIDE SEQUENCE</scope>
    <source>
        <strain evidence="2">KCTC 32437</strain>
    </source>
</reference>
<keyword evidence="3" id="KW-1185">Reference proteome</keyword>